<evidence type="ECO:0000313" key="1">
    <source>
        <dbReference type="EMBL" id="GMT05729.1"/>
    </source>
</evidence>
<evidence type="ECO:0000313" key="2">
    <source>
        <dbReference type="Proteomes" id="UP001432027"/>
    </source>
</evidence>
<organism evidence="1 2">
    <name type="scientific">Pristionchus entomophagus</name>
    <dbReference type="NCBI Taxonomy" id="358040"/>
    <lineage>
        <taxon>Eukaryota</taxon>
        <taxon>Metazoa</taxon>
        <taxon>Ecdysozoa</taxon>
        <taxon>Nematoda</taxon>
        <taxon>Chromadorea</taxon>
        <taxon>Rhabditida</taxon>
        <taxon>Rhabditina</taxon>
        <taxon>Diplogasteromorpha</taxon>
        <taxon>Diplogasteroidea</taxon>
        <taxon>Neodiplogasteridae</taxon>
        <taxon>Pristionchus</taxon>
    </lineage>
</organism>
<protein>
    <submittedName>
        <fullName evidence="1">Uncharacterized protein</fullName>
    </submittedName>
</protein>
<reference evidence="1" key="1">
    <citation type="submission" date="2023-10" db="EMBL/GenBank/DDBJ databases">
        <title>Genome assembly of Pristionchus species.</title>
        <authorList>
            <person name="Yoshida K."/>
            <person name="Sommer R.J."/>
        </authorList>
    </citation>
    <scope>NUCLEOTIDE SEQUENCE</scope>
    <source>
        <strain evidence="1">RS0144</strain>
    </source>
</reference>
<accession>A0AAV5UHA5</accession>
<name>A0AAV5UHA5_9BILA</name>
<dbReference type="AlphaFoldDB" id="A0AAV5UHA5"/>
<dbReference type="EMBL" id="BTSX01000006">
    <property type="protein sequence ID" value="GMT05729.1"/>
    <property type="molecule type" value="Genomic_DNA"/>
</dbReference>
<sequence length="283" mass="31349">PRANNAGNISHNGYVVADPDAFQVYQPGQHVYTTYSVDEEDHDMKYRYVANGIHDESQPQEEFNDNDSQRFMKNLKPGPNGFVELPFEVAQNYFDVTELEDQACSSTGRTKFRVMINGQEMIIDGTVTPVNEYNAQHQQPPVEMEMEGIQEAPPGYSVMQIPESMISSGQSMQVITLPDGQLALQVTQTEQKPQMAQMVTIDESGNIISTDAPFALGMADQPQAPQAHTMLTMQQDEFGNMYLQEEPGPSTSGIGEFGYTEVIGDPAEIAAMYPGMQMMTVNP</sequence>
<feature type="non-terminal residue" evidence="1">
    <location>
        <position position="283"/>
    </location>
</feature>
<dbReference type="Proteomes" id="UP001432027">
    <property type="component" value="Unassembled WGS sequence"/>
</dbReference>
<keyword evidence="2" id="KW-1185">Reference proteome</keyword>
<proteinExistence type="predicted"/>
<comment type="caution">
    <text evidence="1">The sequence shown here is derived from an EMBL/GenBank/DDBJ whole genome shotgun (WGS) entry which is preliminary data.</text>
</comment>
<gene>
    <name evidence="1" type="ORF">PENTCL1PPCAC_27903</name>
</gene>
<feature type="non-terminal residue" evidence="1">
    <location>
        <position position="1"/>
    </location>
</feature>